<evidence type="ECO:0000313" key="3">
    <source>
        <dbReference type="Proteomes" id="UP000554235"/>
    </source>
</evidence>
<proteinExistence type="predicted"/>
<sequence>MTRSLPSTQTQSKLGNISSTDLVSVENPHDALILSSDDRHEEVQHRYAAHCNDRNAQQRAKFLSSDFSGLIIDQHLLKLERPHLCPGFRDERGFRICSKLLPLVCQIPPKPFGTVAKSDKLTLLAVWLMPTYRIHLTTQEIAFCKTPDEIASLVSTLRPSLPAITSYTTTHRARLVKPMISYDLSAFAVSFLPASGEAALSPASTKPSPQHCVEQCDSYTYQHLRRDILDQVSRAGLKVETRYQVPSAHITLGRYLSDEDHDTPEKTVIWVEAIEAINKWLEEEVWDRPDADFVGEWIVGQEQGLDARTGTVWYGGGRTIMMGEGF</sequence>
<organism evidence="2 3">
    <name type="scientific">Fusarium albosuccineum</name>
    <dbReference type="NCBI Taxonomy" id="1237068"/>
    <lineage>
        <taxon>Eukaryota</taxon>
        <taxon>Fungi</taxon>
        <taxon>Dikarya</taxon>
        <taxon>Ascomycota</taxon>
        <taxon>Pezizomycotina</taxon>
        <taxon>Sordariomycetes</taxon>
        <taxon>Hypocreomycetidae</taxon>
        <taxon>Hypocreales</taxon>
        <taxon>Nectriaceae</taxon>
        <taxon>Fusarium</taxon>
        <taxon>Fusarium decemcellulare species complex</taxon>
    </lineage>
</organism>
<keyword evidence="3" id="KW-1185">Reference proteome</keyword>
<dbReference type="GO" id="GO:0016787">
    <property type="term" value="F:hydrolase activity"/>
    <property type="evidence" value="ECO:0007669"/>
    <property type="project" value="UniProtKB-KW"/>
</dbReference>
<dbReference type="OrthoDB" id="2967263at2759"/>
<reference evidence="2 3" key="1">
    <citation type="submission" date="2020-01" db="EMBL/GenBank/DDBJ databases">
        <title>Identification and distribution of gene clusters putatively required for synthesis of sphingolipid metabolism inhibitors in phylogenetically diverse species of the filamentous fungus Fusarium.</title>
        <authorList>
            <person name="Kim H.-S."/>
            <person name="Busman M."/>
            <person name="Brown D.W."/>
            <person name="Divon H."/>
            <person name="Uhlig S."/>
            <person name="Proctor R.H."/>
        </authorList>
    </citation>
    <scope>NUCLEOTIDE SEQUENCE [LARGE SCALE GENOMIC DNA]</scope>
    <source>
        <strain evidence="2 3">NRRL 20459</strain>
    </source>
</reference>
<comment type="caution">
    <text evidence="2">The sequence shown here is derived from an EMBL/GenBank/DDBJ whole genome shotgun (WGS) entry which is preliminary data.</text>
</comment>
<dbReference type="EMBL" id="JAADYS010000148">
    <property type="protein sequence ID" value="KAF4471934.1"/>
    <property type="molecule type" value="Genomic_DNA"/>
</dbReference>
<feature type="region of interest" description="Disordered" evidence="1">
    <location>
        <begin position="1"/>
        <end position="20"/>
    </location>
</feature>
<dbReference type="SUPFAM" id="SSF55144">
    <property type="entry name" value="LigT-like"/>
    <property type="match status" value="1"/>
</dbReference>
<evidence type="ECO:0000256" key="1">
    <source>
        <dbReference type="SAM" id="MobiDB-lite"/>
    </source>
</evidence>
<dbReference type="InterPro" id="IPR009097">
    <property type="entry name" value="Cyclic_Pdiesterase"/>
</dbReference>
<name>A0A8H4LLT9_9HYPO</name>
<dbReference type="Proteomes" id="UP000554235">
    <property type="component" value="Unassembled WGS sequence"/>
</dbReference>
<gene>
    <name evidence="2" type="ORF">FALBO_1152</name>
</gene>
<evidence type="ECO:0000313" key="2">
    <source>
        <dbReference type="EMBL" id="KAF4471934.1"/>
    </source>
</evidence>
<keyword evidence="2" id="KW-0378">Hydrolase</keyword>
<protein>
    <submittedName>
        <fullName evidence="2">Ureidoglycolate hydrolase</fullName>
    </submittedName>
</protein>
<dbReference type="AlphaFoldDB" id="A0A8H4LLT9"/>
<accession>A0A8H4LLT9</accession>